<evidence type="ECO:0000256" key="5">
    <source>
        <dbReference type="ARBA" id="ARBA00022833"/>
    </source>
</evidence>
<dbReference type="STRING" id="54398.Ga0074115_11710"/>
<keyword evidence="6" id="KW-0482">Metalloprotease</keyword>
<dbReference type="Proteomes" id="UP000051634">
    <property type="component" value="Unassembled WGS sequence"/>
</dbReference>
<proteinExistence type="inferred from homology"/>
<dbReference type="PROSITE" id="PS01302">
    <property type="entry name" value="UPF0758"/>
    <property type="match status" value="1"/>
</dbReference>
<keyword evidence="12" id="KW-1185">Reference proteome</keyword>
<protein>
    <submittedName>
        <fullName evidence="9">DNA replication and repair protein RadC</fullName>
    </submittedName>
</protein>
<dbReference type="EMBL" id="LMXI01000426">
    <property type="protein sequence ID" value="KRT57994.1"/>
    <property type="molecule type" value="Genomic_DNA"/>
</dbReference>
<dbReference type="SUPFAM" id="SSF102712">
    <property type="entry name" value="JAB1/MPN domain"/>
    <property type="match status" value="1"/>
</dbReference>
<dbReference type="InterPro" id="IPR025657">
    <property type="entry name" value="RadC_JAB"/>
</dbReference>
<dbReference type="GO" id="GO:0006508">
    <property type="term" value="P:proteolysis"/>
    <property type="evidence" value="ECO:0007669"/>
    <property type="project" value="UniProtKB-KW"/>
</dbReference>
<dbReference type="RefSeq" id="WP_057956173.1">
    <property type="nucleotide sequence ID" value="NZ_KQ556911.1"/>
</dbReference>
<dbReference type="InterPro" id="IPR010994">
    <property type="entry name" value="RuvA_2-like"/>
</dbReference>
<dbReference type="Proteomes" id="UP000051276">
    <property type="component" value="Unassembled WGS sequence"/>
</dbReference>
<evidence type="ECO:0000313" key="9">
    <source>
        <dbReference type="EMBL" id="KRT55354.1"/>
    </source>
</evidence>
<evidence type="ECO:0000313" key="12">
    <source>
        <dbReference type="Proteomes" id="UP000051634"/>
    </source>
</evidence>
<comment type="caution">
    <text evidence="9">The sequence shown here is derived from an EMBL/GenBank/DDBJ whole genome shotgun (WGS) entry which is preliminary data.</text>
</comment>
<dbReference type="GO" id="GO:0046872">
    <property type="term" value="F:metal ion binding"/>
    <property type="evidence" value="ECO:0007669"/>
    <property type="project" value="UniProtKB-KW"/>
</dbReference>
<dbReference type="NCBIfam" id="NF000642">
    <property type="entry name" value="PRK00024.1"/>
    <property type="match status" value="1"/>
</dbReference>
<dbReference type="SUPFAM" id="SSF47781">
    <property type="entry name" value="RuvA domain 2-like"/>
    <property type="match status" value="1"/>
</dbReference>
<evidence type="ECO:0000256" key="2">
    <source>
        <dbReference type="ARBA" id="ARBA00022670"/>
    </source>
</evidence>
<dbReference type="InterPro" id="IPR037518">
    <property type="entry name" value="MPN"/>
</dbReference>
<dbReference type="CDD" id="cd08071">
    <property type="entry name" value="MPN_DUF2466"/>
    <property type="match status" value="1"/>
</dbReference>
<keyword evidence="4" id="KW-0378">Hydrolase</keyword>
<dbReference type="FunFam" id="3.40.140.10:FF:000032">
    <property type="entry name" value="DNA repair protein RadC"/>
    <property type="match status" value="1"/>
</dbReference>
<dbReference type="OrthoDB" id="9804482at2"/>
<keyword evidence="5" id="KW-0862">Zinc</keyword>
<sequence>MPITDWPLDERPREKLLKQGASSLTDAELLAIFLRTGVTGRTAVDLARDLLTEFQGLRPLLTADRQTFCHGKGLGNAKYAQLQAVLEMGRRYLGEDLSRGSPLTRPEQTRHYLSAQLRHHPHEVFACLFLDNRHRVIIFEELFRGTIDGASVHPREVVKRALHHNAAAVILAHNHPSGIAEPSDADRRITLRLQQALELVEIRVLDHFVIGDGRPYSFAEQGLI</sequence>
<dbReference type="PANTHER" id="PTHR30471">
    <property type="entry name" value="DNA REPAIR PROTEIN RADC"/>
    <property type="match status" value="1"/>
</dbReference>
<dbReference type="NCBIfam" id="TIGR00608">
    <property type="entry name" value="radc"/>
    <property type="match status" value="1"/>
</dbReference>
<evidence type="ECO:0000259" key="8">
    <source>
        <dbReference type="PROSITE" id="PS50249"/>
    </source>
</evidence>
<evidence type="ECO:0000313" key="11">
    <source>
        <dbReference type="Proteomes" id="UP000051276"/>
    </source>
</evidence>
<dbReference type="InterPro" id="IPR001405">
    <property type="entry name" value="UPF0758"/>
</dbReference>
<evidence type="ECO:0000256" key="7">
    <source>
        <dbReference type="RuleBase" id="RU003797"/>
    </source>
</evidence>
<reference evidence="11 12" key="1">
    <citation type="submission" date="2015-11" db="EMBL/GenBank/DDBJ databases">
        <title>The genome of Candidatus Endoriftia persephone in Ridgeia piscesae and population structure of the North Eastern Pacific vestimentiferan symbionts.</title>
        <authorList>
            <person name="Perez M."/>
            <person name="Juniper K.S."/>
        </authorList>
    </citation>
    <scope>NUCLEOTIDE SEQUENCE [LARGE SCALE GENOMIC DNA]</scope>
    <source>
        <strain evidence="10">Ind10</strain>
        <strain evidence="9">Ind11</strain>
    </source>
</reference>
<dbReference type="Pfam" id="PF20582">
    <property type="entry name" value="UPF0758_N"/>
    <property type="match status" value="1"/>
</dbReference>
<dbReference type="GO" id="GO:0008237">
    <property type="term" value="F:metallopeptidase activity"/>
    <property type="evidence" value="ECO:0007669"/>
    <property type="project" value="UniProtKB-KW"/>
</dbReference>
<evidence type="ECO:0000256" key="3">
    <source>
        <dbReference type="ARBA" id="ARBA00022723"/>
    </source>
</evidence>
<keyword evidence="2" id="KW-0645">Protease</keyword>
<dbReference type="Pfam" id="PF04002">
    <property type="entry name" value="RadC"/>
    <property type="match status" value="1"/>
</dbReference>
<evidence type="ECO:0000256" key="1">
    <source>
        <dbReference type="ARBA" id="ARBA00010243"/>
    </source>
</evidence>
<dbReference type="InterPro" id="IPR046778">
    <property type="entry name" value="UPF0758_N"/>
</dbReference>
<comment type="similarity">
    <text evidence="1 7">Belongs to the UPF0758 family.</text>
</comment>
<dbReference type="InterPro" id="IPR020891">
    <property type="entry name" value="UPF0758_CS"/>
</dbReference>
<feature type="domain" description="MPN" evidence="8">
    <location>
        <begin position="102"/>
        <end position="224"/>
    </location>
</feature>
<evidence type="ECO:0000256" key="6">
    <source>
        <dbReference type="ARBA" id="ARBA00023049"/>
    </source>
</evidence>
<dbReference type="PANTHER" id="PTHR30471:SF3">
    <property type="entry name" value="UPF0758 PROTEIN YEES-RELATED"/>
    <property type="match status" value="1"/>
</dbReference>
<dbReference type="Gene3D" id="3.40.140.10">
    <property type="entry name" value="Cytidine Deaminase, domain 2"/>
    <property type="match status" value="1"/>
</dbReference>
<evidence type="ECO:0000256" key="4">
    <source>
        <dbReference type="ARBA" id="ARBA00022801"/>
    </source>
</evidence>
<dbReference type="AlphaFoldDB" id="A0A0T5YXP8"/>
<dbReference type="PROSITE" id="PS50249">
    <property type="entry name" value="MPN"/>
    <property type="match status" value="1"/>
</dbReference>
<evidence type="ECO:0000313" key="10">
    <source>
        <dbReference type="EMBL" id="KRT57994.1"/>
    </source>
</evidence>
<gene>
    <name evidence="9" type="ORF">Ga0074115_11710</name>
    <name evidence="10" type="ORF">Ga0076813_12689</name>
</gene>
<dbReference type="PATRIC" id="fig|54398.3.peg.2099"/>
<organism evidence="9 12">
    <name type="scientific">endosymbiont of Ridgeia piscesae</name>
    <dbReference type="NCBI Taxonomy" id="54398"/>
    <lineage>
        <taxon>Bacteria</taxon>
        <taxon>Pseudomonadati</taxon>
        <taxon>Pseudomonadota</taxon>
        <taxon>Gammaproteobacteria</taxon>
        <taxon>sulfur-oxidizing symbionts</taxon>
    </lineage>
</organism>
<accession>A0A0T5YXP8</accession>
<keyword evidence="3" id="KW-0479">Metal-binding</keyword>
<name>A0A0T5YXP8_9GAMM</name>
<dbReference type="EMBL" id="LDXT01000080">
    <property type="protein sequence ID" value="KRT55354.1"/>
    <property type="molecule type" value="Genomic_DNA"/>
</dbReference>